<dbReference type="AlphaFoldDB" id="A0AAJ1U841"/>
<dbReference type="Gene3D" id="3.40.50.880">
    <property type="match status" value="1"/>
</dbReference>
<keyword evidence="3" id="KW-1185">Reference proteome</keyword>
<proteinExistence type="predicted"/>
<sequence>MHVAILMANTDNSDFSKRWPTDGEKFPEMMRLARPDWSFSVYSVKDGVFPASLEGIDAAMITGSPASVNSGADWVAKLEELIRNMVAAKLPIFGACFGHQAIAKALGGKVEDNPQGWVFGEVEKRLKDGRVMPIHAAHTEQVTVLPEGARVVAEGPGCPVAGFVIADHVLTTQYHPEMERAFVEDLVSHMEQDLGPEITTRARASLTGTPDMAAAAEWIAEFLEGKTSL</sequence>
<dbReference type="PANTHER" id="PTHR42695">
    <property type="entry name" value="GLUTAMINE AMIDOTRANSFERASE YLR126C-RELATED"/>
    <property type="match status" value="1"/>
</dbReference>
<dbReference type="InterPro" id="IPR044992">
    <property type="entry name" value="ChyE-like"/>
</dbReference>
<keyword evidence="2" id="KW-0315">Glutamine amidotransferase</keyword>
<evidence type="ECO:0000259" key="1">
    <source>
        <dbReference type="Pfam" id="PF00117"/>
    </source>
</evidence>
<organism evidence="2 3">
    <name type="scientific">Rhodalgimonas zhirmunskyi</name>
    <dbReference type="NCBI Taxonomy" id="2964767"/>
    <lineage>
        <taxon>Bacteria</taxon>
        <taxon>Pseudomonadati</taxon>
        <taxon>Pseudomonadota</taxon>
        <taxon>Alphaproteobacteria</taxon>
        <taxon>Rhodobacterales</taxon>
        <taxon>Roseobacteraceae</taxon>
        <taxon>Rhodalgimonas</taxon>
    </lineage>
</organism>
<feature type="domain" description="Glutamine amidotransferase" evidence="1">
    <location>
        <begin position="53"/>
        <end position="178"/>
    </location>
</feature>
<comment type="caution">
    <text evidence="2">The sequence shown here is derived from an EMBL/GenBank/DDBJ whole genome shotgun (WGS) entry which is preliminary data.</text>
</comment>
<dbReference type="RefSeq" id="WP_317625067.1">
    <property type="nucleotide sequence ID" value="NZ_JANFFA010000001.1"/>
</dbReference>
<dbReference type="Proteomes" id="UP001227162">
    <property type="component" value="Unassembled WGS sequence"/>
</dbReference>
<dbReference type="SUPFAM" id="SSF52317">
    <property type="entry name" value="Class I glutamine amidotransferase-like"/>
    <property type="match status" value="1"/>
</dbReference>
<evidence type="ECO:0000313" key="3">
    <source>
        <dbReference type="Proteomes" id="UP001227162"/>
    </source>
</evidence>
<dbReference type="CDD" id="cd01741">
    <property type="entry name" value="GATase1_1"/>
    <property type="match status" value="1"/>
</dbReference>
<dbReference type="InterPro" id="IPR029062">
    <property type="entry name" value="Class_I_gatase-like"/>
</dbReference>
<protein>
    <submittedName>
        <fullName evidence="2">Type 1 glutamine amidotransferase</fullName>
    </submittedName>
</protein>
<reference evidence="2" key="2">
    <citation type="submission" date="2023-04" db="EMBL/GenBank/DDBJ databases">
        <title>'Rhodoalgimonas zhirmunskyi' gen. nov., isolated from a red alga.</title>
        <authorList>
            <person name="Nedashkovskaya O.I."/>
            <person name="Otstavnykh N.Y."/>
            <person name="Bystritskaya E.P."/>
            <person name="Balabanova L.A."/>
            <person name="Isaeva M.P."/>
        </authorList>
    </citation>
    <scope>NUCLEOTIDE SEQUENCE</scope>
    <source>
        <strain evidence="2">10Alg 79</strain>
    </source>
</reference>
<dbReference type="PROSITE" id="PS51273">
    <property type="entry name" value="GATASE_TYPE_1"/>
    <property type="match status" value="1"/>
</dbReference>
<dbReference type="EMBL" id="JANFFA010000001">
    <property type="protein sequence ID" value="MDQ2093480.1"/>
    <property type="molecule type" value="Genomic_DNA"/>
</dbReference>
<name>A0AAJ1U841_9RHOB</name>
<dbReference type="PANTHER" id="PTHR42695:SF5">
    <property type="entry name" value="GLUTAMINE AMIDOTRANSFERASE YLR126C-RELATED"/>
    <property type="match status" value="1"/>
</dbReference>
<dbReference type="GO" id="GO:0005829">
    <property type="term" value="C:cytosol"/>
    <property type="evidence" value="ECO:0007669"/>
    <property type="project" value="TreeGrafter"/>
</dbReference>
<reference evidence="2" key="1">
    <citation type="submission" date="2022-07" db="EMBL/GenBank/DDBJ databases">
        <authorList>
            <person name="Otstavnykh N."/>
            <person name="Isaeva M."/>
            <person name="Bystritskaya E."/>
        </authorList>
    </citation>
    <scope>NUCLEOTIDE SEQUENCE</scope>
    <source>
        <strain evidence="2">10Alg 79</strain>
    </source>
</reference>
<evidence type="ECO:0000313" key="2">
    <source>
        <dbReference type="EMBL" id="MDQ2093480.1"/>
    </source>
</evidence>
<gene>
    <name evidence="2" type="ORF">NOI20_05105</name>
</gene>
<dbReference type="Pfam" id="PF00117">
    <property type="entry name" value="GATase"/>
    <property type="match status" value="1"/>
</dbReference>
<dbReference type="InterPro" id="IPR017926">
    <property type="entry name" value="GATASE"/>
</dbReference>
<accession>A0AAJ1U841</accession>